<gene>
    <name evidence="2" type="ORF">G7087_17190</name>
</gene>
<dbReference type="Pfam" id="PF11854">
    <property type="entry name" value="MtrB_PioB"/>
    <property type="match status" value="1"/>
</dbReference>
<evidence type="ECO:0000313" key="3">
    <source>
        <dbReference type="Proteomes" id="UP000802098"/>
    </source>
</evidence>
<proteinExistence type="predicted"/>
<evidence type="ECO:0000313" key="2">
    <source>
        <dbReference type="EMBL" id="NHL00120.1"/>
    </source>
</evidence>
<dbReference type="RefSeq" id="WP_009856705.1">
    <property type="nucleotide sequence ID" value="NZ_JAAOCD010000011.1"/>
</dbReference>
<dbReference type="EMBL" id="JAAOCD010000011">
    <property type="protein sequence ID" value="NHL00120.1"/>
    <property type="molecule type" value="Genomic_DNA"/>
</dbReference>
<reference evidence="2 3" key="1">
    <citation type="submission" date="2020-03" db="EMBL/GenBank/DDBJ databases">
        <title>Rubrivivax benzoatilyticus JA2 (sequenced after 10 years sub-culturing).</title>
        <authorList>
            <person name="Gupta D."/>
            <person name="Chintalapati S."/>
            <person name="Chintalapati V.R."/>
        </authorList>
    </citation>
    <scope>NUCLEOTIDE SEQUENCE [LARGE SCALE GENOMIC DNA]</scope>
    <source>
        <strain evidence="2 3">JA2-Mal</strain>
    </source>
</reference>
<dbReference type="InterPro" id="IPR020016">
    <property type="entry name" value="Decahaem-assoc_OM_MtrB/PioB"/>
</dbReference>
<sequence length="929" mass="100252">MRHTTLRDRRGQRRLLGLLIGSALAQMAAAPARADSGVGTDTSTGNLLMPGAGLRVPALDPDGMGDGGVKRNPTGLLNAQPALVAEPAEGEGWRWRGQVEGGGLKVDGNAGAAKFREYKDFGSGLVLGGLRLEGESADGRHYLDLSAASLGRDDGFAALTAGRYNGWRLKLFYNETPHVFTSGYRSLWDGIGSDRLTLSRLPAGPTAPATAASTDIAIGEDALAAPLRTLSLLRQKGGMRLDLPLDESLKLFASFSSEKREGARPFGMVMGGGGGTGGLETAEPIDYDTHEVHAGLQWNNERTSANVLLSASLFRNNLDTLTVENPLFVAPVNGIASFPRAVFDLPPDNDFYNLKGEVAHAIPEFANTRLTGVVSLSSSRQDDALIPMTQYAGATVNGVAGGAWDTLASLQRDSAERRIDSRLYDFGVSMQPLAELELKGKLRRYETIDKSPQYWACNPLTGQWGRLINDGSGAVFAIPNATAGQNPAGTPATAYNTLLCDLEAIKALELVPSAGNVNIGAPQYGLKQDNASLSGDWRLGRSRNLNLMLERETVQRENRERKRTWEDRLKAGWVDRAMAGGTLRASAEFARRRGSTYNADPYEAFYSSSLGPLPSVNGINVASWIHTSDLMRKFDLADRDTATLNLRFNRALSDTMDVSVAALARTQRYPGSSYGRGGTQQLHSLNGDWNWQPTPVTWVSATVGLQRSQMSQAGLQTNACVLGSTYYFYSDGSISTTATPTPAQLAAGITVVGNSGVVTGANFEELCGSASDFSPLYPNSRRWTVEQDDHTRSAGLGLRQEFGRWRFEAHYGYVSGRTSTAYTYNAAALGLVTSGAPTEAQLAALALIGSGLPDLRYRQHAVDLNLVVTHTPKVYSRWLLRHEITRIADWHYDGVAENPTPSNNQQTYLDTGPQSYRATMFGVMLGVMF</sequence>
<keyword evidence="3" id="KW-1185">Reference proteome</keyword>
<organism evidence="2 3">
    <name type="scientific">Rubrivivax benzoatilyticus</name>
    <dbReference type="NCBI Taxonomy" id="316997"/>
    <lineage>
        <taxon>Bacteria</taxon>
        <taxon>Pseudomonadati</taxon>
        <taxon>Pseudomonadota</taxon>
        <taxon>Betaproteobacteria</taxon>
        <taxon>Burkholderiales</taxon>
        <taxon>Sphaerotilaceae</taxon>
        <taxon>Rubrivivax</taxon>
    </lineage>
</organism>
<comment type="caution">
    <text evidence="2">The sequence shown here is derived from an EMBL/GenBank/DDBJ whole genome shotgun (WGS) entry which is preliminary data.</text>
</comment>
<feature type="chain" id="PRO_5045657028" evidence="1">
    <location>
        <begin position="35"/>
        <end position="929"/>
    </location>
</feature>
<dbReference type="Proteomes" id="UP000802098">
    <property type="component" value="Unassembled WGS sequence"/>
</dbReference>
<keyword evidence="1" id="KW-0732">Signal</keyword>
<protein>
    <submittedName>
        <fullName evidence="2">MtrB/PioB family outer membrane beta-barrel protein</fullName>
    </submittedName>
</protein>
<feature type="signal peptide" evidence="1">
    <location>
        <begin position="1"/>
        <end position="34"/>
    </location>
</feature>
<accession>A0ABX0I3E9</accession>
<name>A0ABX0I3E9_9BURK</name>
<evidence type="ECO:0000256" key="1">
    <source>
        <dbReference type="SAM" id="SignalP"/>
    </source>
</evidence>